<proteinExistence type="predicted"/>
<organism evidence="1">
    <name type="scientific">Candidatus Kentrum sp. TC</name>
    <dbReference type="NCBI Taxonomy" id="2126339"/>
    <lineage>
        <taxon>Bacteria</taxon>
        <taxon>Pseudomonadati</taxon>
        <taxon>Pseudomonadota</taxon>
        <taxon>Gammaproteobacteria</taxon>
        <taxon>Candidatus Kentrum</taxon>
    </lineage>
</organism>
<dbReference type="EMBL" id="CAADFT010000157">
    <property type="protein sequence ID" value="VFK49096.1"/>
    <property type="molecule type" value="Genomic_DNA"/>
</dbReference>
<reference evidence="1" key="1">
    <citation type="submission" date="2019-02" db="EMBL/GenBank/DDBJ databases">
        <authorList>
            <person name="Gruber-Vodicka R. H."/>
            <person name="Seah K. B. B."/>
        </authorList>
    </citation>
    <scope>NUCLEOTIDE SEQUENCE</scope>
    <source>
        <strain evidence="1">BECK_BZ125</strain>
    </source>
</reference>
<dbReference type="Pfam" id="PF09684">
    <property type="entry name" value="Tail_P2_I"/>
    <property type="match status" value="1"/>
</dbReference>
<evidence type="ECO:0000313" key="1">
    <source>
        <dbReference type="EMBL" id="VFK49096.1"/>
    </source>
</evidence>
<dbReference type="AlphaFoldDB" id="A0A450Z5N5"/>
<dbReference type="InterPro" id="IPR006521">
    <property type="entry name" value="Tail_protein_I"/>
</dbReference>
<accession>A0A450Z5N5</accession>
<sequence>MIDVSLLMPPALAGDERFRDLGVLIEDAFHSIRLEPLLIYLVDIARAEVLPHLAEQFSLMGDGWEMAETEMARRAMIKGSILIHQRKGTPWAIRRVFTLLGLGDIEIEEGRSGYRRDGSMRRDGFVARGEKSLRWAEYRIRMKRLLSIPQANDAIRLLGSIAPARCRLHSIDFRGASLIRNGLARRDGTYTRGLIG</sequence>
<gene>
    <name evidence="1" type="ORF">BECKTC1821E_GA0114239_11571</name>
</gene>
<name>A0A450Z5N5_9GAMM</name>
<protein>
    <submittedName>
        <fullName evidence="1">Phage tail protein, P2 protein I family</fullName>
    </submittedName>
</protein>